<protein>
    <recommendedName>
        <fullName evidence="4">Enoyl reductase (ER) domain-containing protein</fullName>
    </recommendedName>
</protein>
<dbReference type="Proteomes" id="UP001140513">
    <property type="component" value="Unassembled WGS sequence"/>
</dbReference>
<evidence type="ECO:0000256" key="1">
    <source>
        <dbReference type="ARBA" id="ARBA00008072"/>
    </source>
</evidence>
<proteinExistence type="inferred from homology"/>
<accession>A0A9W8XKZ1</accession>
<gene>
    <name evidence="5" type="ORF">N0V89_007174</name>
</gene>
<dbReference type="OrthoDB" id="10257049at2759"/>
<keyword evidence="3" id="KW-0560">Oxidoreductase</keyword>
<dbReference type="Gene3D" id="3.90.180.10">
    <property type="entry name" value="Medium-chain alcohol dehydrogenases, catalytic domain"/>
    <property type="match status" value="1"/>
</dbReference>
<dbReference type="PANTHER" id="PTHR45348">
    <property type="entry name" value="HYPOTHETICAL OXIDOREDUCTASE (EUROFUNG)"/>
    <property type="match status" value="1"/>
</dbReference>
<dbReference type="InterPro" id="IPR047122">
    <property type="entry name" value="Trans-enoyl_RdTase-like"/>
</dbReference>
<dbReference type="InterPro" id="IPR013149">
    <property type="entry name" value="ADH-like_C"/>
</dbReference>
<dbReference type="EMBL" id="JAPEUX010000005">
    <property type="protein sequence ID" value="KAJ4351830.1"/>
    <property type="molecule type" value="Genomic_DNA"/>
</dbReference>
<dbReference type="InterPro" id="IPR011032">
    <property type="entry name" value="GroES-like_sf"/>
</dbReference>
<dbReference type="CDD" id="cd08249">
    <property type="entry name" value="enoyl_reductase_like"/>
    <property type="match status" value="1"/>
</dbReference>
<dbReference type="RefSeq" id="XP_056070186.1">
    <property type="nucleotide sequence ID" value="XM_056215939.1"/>
</dbReference>
<dbReference type="Gene3D" id="3.40.50.720">
    <property type="entry name" value="NAD(P)-binding Rossmann-like Domain"/>
    <property type="match status" value="1"/>
</dbReference>
<evidence type="ECO:0000259" key="4">
    <source>
        <dbReference type="SMART" id="SM00829"/>
    </source>
</evidence>
<sequence>MESSVPHNAAAWALKPKTRPLVVSSAPYKSPPADFVTIKVHSVAVNPIDWIMQDQDVFRAKYPTIFGSDLAGTIAEVGASVHSLRVGQRVIAHAGGLSSNDTSRGAFQKYAIVSQNAVAELPDEIALERGVVLPLGISTAAAGLYQKSYLALPFPSPEAEWSLNRTILIWGGSSSVGSCAIQLAAASGAEVFTTASEGNFDYVKKLGASTVFDYHDAGVEDQIVDALEGKTLAGVYHAVGVDGAVQTCARIAHRSKGKAIVVTVRGVPDNGIPSSVRVKAISSSAIFQEGNPVGPSVWRKYLPKALAQGVLVPKPDPLIVGNGLRSVQHGLDKQKAGVSARKVVVNRIDKDSSHEV</sequence>
<comment type="subunit">
    <text evidence="2">Monomer.</text>
</comment>
<dbReference type="AlphaFoldDB" id="A0A9W8XKZ1"/>
<dbReference type="Pfam" id="PF00107">
    <property type="entry name" value="ADH_zinc_N"/>
    <property type="match status" value="1"/>
</dbReference>
<feature type="domain" description="Enoyl reductase (ER)" evidence="4">
    <location>
        <begin position="17"/>
        <end position="345"/>
    </location>
</feature>
<dbReference type="PANTHER" id="PTHR45348:SF2">
    <property type="entry name" value="ZINC-TYPE ALCOHOL DEHYDROGENASE-LIKE PROTEIN C2E1P3.01"/>
    <property type="match status" value="1"/>
</dbReference>
<dbReference type="Pfam" id="PF08240">
    <property type="entry name" value="ADH_N"/>
    <property type="match status" value="1"/>
</dbReference>
<dbReference type="InterPro" id="IPR020843">
    <property type="entry name" value="ER"/>
</dbReference>
<dbReference type="InterPro" id="IPR013154">
    <property type="entry name" value="ADH-like_N"/>
</dbReference>
<evidence type="ECO:0000313" key="5">
    <source>
        <dbReference type="EMBL" id="KAJ4351830.1"/>
    </source>
</evidence>
<name>A0A9W8XKZ1_9PLEO</name>
<dbReference type="SUPFAM" id="SSF50129">
    <property type="entry name" value="GroES-like"/>
    <property type="match status" value="1"/>
</dbReference>
<dbReference type="InterPro" id="IPR036291">
    <property type="entry name" value="NAD(P)-bd_dom_sf"/>
</dbReference>
<comment type="similarity">
    <text evidence="1">Belongs to the zinc-containing alcohol dehydrogenase family.</text>
</comment>
<dbReference type="SUPFAM" id="SSF51735">
    <property type="entry name" value="NAD(P)-binding Rossmann-fold domains"/>
    <property type="match status" value="1"/>
</dbReference>
<evidence type="ECO:0000256" key="2">
    <source>
        <dbReference type="ARBA" id="ARBA00011245"/>
    </source>
</evidence>
<evidence type="ECO:0000313" key="6">
    <source>
        <dbReference type="Proteomes" id="UP001140513"/>
    </source>
</evidence>
<dbReference type="GO" id="GO:0016651">
    <property type="term" value="F:oxidoreductase activity, acting on NAD(P)H"/>
    <property type="evidence" value="ECO:0007669"/>
    <property type="project" value="InterPro"/>
</dbReference>
<dbReference type="GeneID" id="80910704"/>
<reference evidence="5" key="1">
    <citation type="submission" date="2022-10" db="EMBL/GenBank/DDBJ databases">
        <title>Tapping the CABI collections for fungal endophytes: first genome assemblies for Collariella, Neodidymelliopsis, Ascochyta clinopodiicola, Didymella pomorum, Didymosphaeria variabile, Neocosmospora piperis and Neocucurbitaria cava.</title>
        <authorList>
            <person name="Hill R."/>
        </authorList>
    </citation>
    <scope>NUCLEOTIDE SEQUENCE</scope>
    <source>
        <strain evidence="5">IMI 356815</strain>
    </source>
</reference>
<evidence type="ECO:0000256" key="3">
    <source>
        <dbReference type="ARBA" id="ARBA00023002"/>
    </source>
</evidence>
<dbReference type="SMART" id="SM00829">
    <property type="entry name" value="PKS_ER"/>
    <property type="match status" value="1"/>
</dbReference>
<organism evidence="5 6">
    <name type="scientific">Didymosphaeria variabile</name>
    <dbReference type="NCBI Taxonomy" id="1932322"/>
    <lineage>
        <taxon>Eukaryota</taxon>
        <taxon>Fungi</taxon>
        <taxon>Dikarya</taxon>
        <taxon>Ascomycota</taxon>
        <taxon>Pezizomycotina</taxon>
        <taxon>Dothideomycetes</taxon>
        <taxon>Pleosporomycetidae</taxon>
        <taxon>Pleosporales</taxon>
        <taxon>Massarineae</taxon>
        <taxon>Didymosphaeriaceae</taxon>
        <taxon>Didymosphaeria</taxon>
    </lineage>
</organism>
<comment type="caution">
    <text evidence="5">The sequence shown here is derived from an EMBL/GenBank/DDBJ whole genome shotgun (WGS) entry which is preliminary data.</text>
</comment>
<keyword evidence="6" id="KW-1185">Reference proteome</keyword>